<feature type="signal peptide" evidence="1">
    <location>
        <begin position="1"/>
        <end position="21"/>
    </location>
</feature>
<dbReference type="SUPFAM" id="SSF49464">
    <property type="entry name" value="Carboxypeptidase regulatory domain-like"/>
    <property type="match status" value="1"/>
</dbReference>
<protein>
    <recommendedName>
        <fullName evidence="4">Carboxypeptidase-like regulatory domain-containing protein</fullName>
    </recommendedName>
</protein>
<comment type="caution">
    <text evidence="2">The sequence shown here is derived from an EMBL/GenBank/DDBJ whole genome shotgun (WGS) entry which is preliminary data.</text>
</comment>
<reference evidence="2 3" key="1">
    <citation type="submission" date="2024-01" db="EMBL/GenBank/DDBJ databases">
        <title>Pedobacter sp. nov., isolated from fresh soil.</title>
        <authorList>
            <person name="Le N.T.T."/>
        </authorList>
    </citation>
    <scope>NUCLEOTIDE SEQUENCE [LARGE SCALE GENOMIC DNA]</scope>
    <source>
        <strain evidence="2 3">KR3-3</strain>
    </source>
</reference>
<accession>A0ABU7I971</accession>
<dbReference type="EMBL" id="JAZDQT010000002">
    <property type="protein sequence ID" value="MEE1945759.1"/>
    <property type="molecule type" value="Genomic_DNA"/>
</dbReference>
<evidence type="ECO:0008006" key="4">
    <source>
        <dbReference type="Google" id="ProtNLM"/>
    </source>
</evidence>
<evidence type="ECO:0000313" key="2">
    <source>
        <dbReference type="EMBL" id="MEE1945759.1"/>
    </source>
</evidence>
<keyword evidence="3" id="KW-1185">Reference proteome</keyword>
<evidence type="ECO:0000256" key="1">
    <source>
        <dbReference type="SAM" id="SignalP"/>
    </source>
</evidence>
<proteinExistence type="predicted"/>
<dbReference type="Proteomes" id="UP001336835">
    <property type="component" value="Unassembled WGS sequence"/>
</dbReference>
<dbReference type="RefSeq" id="WP_330108079.1">
    <property type="nucleotide sequence ID" value="NZ_JAZDQT010000002.1"/>
</dbReference>
<evidence type="ECO:0000313" key="3">
    <source>
        <dbReference type="Proteomes" id="UP001336835"/>
    </source>
</evidence>
<keyword evidence="1" id="KW-0732">Signal</keyword>
<feature type="chain" id="PRO_5046630618" description="Carboxypeptidase-like regulatory domain-containing protein" evidence="1">
    <location>
        <begin position="22"/>
        <end position="238"/>
    </location>
</feature>
<name>A0ABU7I971_9SPHI</name>
<organism evidence="2 3">
    <name type="scientific">Pedobacter albus</name>
    <dbReference type="NCBI Taxonomy" id="3113905"/>
    <lineage>
        <taxon>Bacteria</taxon>
        <taxon>Pseudomonadati</taxon>
        <taxon>Bacteroidota</taxon>
        <taxon>Sphingobacteriia</taxon>
        <taxon>Sphingobacteriales</taxon>
        <taxon>Sphingobacteriaceae</taxon>
        <taxon>Pedobacter</taxon>
    </lineage>
</organism>
<dbReference type="InterPro" id="IPR008969">
    <property type="entry name" value="CarboxyPept-like_regulatory"/>
</dbReference>
<gene>
    <name evidence="2" type="ORF">VRU48_11625</name>
</gene>
<sequence>MKTKILMLLLLSTLGMMKAKAQNQLKGEVFAQPSRKPINQAEIINLNTKEQAISNAKGEFVIKAALNDLLVFKSPGYRPDTLLLINLKPLRRYLALEINTLNTVFVKGMSLREQYAQDINRGEAIKLKQGRGLLFYPSAYFSREGRNARRFKRMLKQEELELPIDRRFNAKTVTAILPIRQPELDAFLVMYRPSLKFVRRADVEDFKSYLLDSYRKFKQLPPEKRILPSLKLPTDSLN</sequence>